<name>A0A814HYC5_9BILA</name>
<keyword evidence="3" id="KW-1185">Reference proteome</keyword>
<feature type="chain" id="PRO_5032369697" evidence="1">
    <location>
        <begin position="28"/>
        <end position="129"/>
    </location>
</feature>
<evidence type="ECO:0000313" key="2">
    <source>
        <dbReference type="EMBL" id="CAF1017122.1"/>
    </source>
</evidence>
<dbReference type="EMBL" id="CAJNOC010004313">
    <property type="protein sequence ID" value="CAF1017122.1"/>
    <property type="molecule type" value="Genomic_DNA"/>
</dbReference>
<reference evidence="2" key="1">
    <citation type="submission" date="2021-02" db="EMBL/GenBank/DDBJ databases">
        <authorList>
            <person name="Nowell W R."/>
        </authorList>
    </citation>
    <scope>NUCLEOTIDE SEQUENCE</scope>
    <source>
        <strain evidence="2">Ploen Becks lab</strain>
    </source>
</reference>
<sequence>MSQIVKFSLAVSLLIIVLLSLAQGSLAFKLTHKEKKENTRLDEEPIQKPLTEKQVNEINYCIMGCVKCANGDIYFKDESVSDTPITVTCANACLASTDLKELIFDLSKRKLTKSYAKCLIDHALSHDYY</sequence>
<gene>
    <name evidence="2" type="ORF">OXX778_LOCUS17187</name>
</gene>
<comment type="caution">
    <text evidence="2">The sequence shown here is derived from an EMBL/GenBank/DDBJ whole genome shotgun (WGS) entry which is preliminary data.</text>
</comment>
<evidence type="ECO:0000313" key="3">
    <source>
        <dbReference type="Proteomes" id="UP000663879"/>
    </source>
</evidence>
<evidence type="ECO:0000256" key="1">
    <source>
        <dbReference type="SAM" id="SignalP"/>
    </source>
</evidence>
<protein>
    <submittedName>
        <fullName evidence="2">Uncharacterized protein</fullName>
    </submittedName>
</protein>
<dbReference type="AlphaFoldDB" id="A0A814HYC5"/>
<keyword evidence="1" id="KW-0732">Signal</keyword>
<organism evidence="2 3">
    <name type="scientific">Brachionus calyciflorus</name>
    <dbReference type="NCBI Taxonomy" id="104777"/>
    <lineage>
        <taxon>Eukaryota</taxon>
        <taxon>Metazoa</taxon>
        <taxon>Spiralia</taxon>
        <taxon>Gnathifera</taxon>
        <taxon>Rotifera</taxon>
        <taxon>Eurotatoria</taxon>
        <taxon>Monogononta</taxon>
        <taxon>Pseudotrocha</taxon>
        <taxon>Ploima</taxon>
        <taxon>Brachionidae</taxon>
        <taxon>Brachionus</taxon>
    </lineage>
</organism>
<proteinExistence type="predicted"/>
<dbReference type="Proteomes" id="UP000663879">
    <property type="component" value="Unassembled WGS sequence"/>
</dbReference>
<feature type="signal peptide" evidence="1">
    <location>
        <begin position="1"/>
        <end position="27"/>
    </location>
</feature>
<accession>A0A814HYC5</accession>
<dbReference type="OrthoDB" id="10367637at2759"/>